<sequence length="894" mass="99638">MGDMWRSQKMQLVQLIVQNDAARTVVSKLGTAGLIQFRDLNVGTSFYKRSFVEEVRRCDELSRIMRSIQLEFEDSAIELAEKNSAESLRLSLDDIEPKIKSFNNELSELKKQQELLVKNDNALREQKIVLDLGQKMYSKEAEVGMEKARPIGAVPEMGKTTMAELMTLSEFAASSTGLFGQVSGVIKSELVASLERTLFRATRGNAVFETVPIAQKLFDVDNRGQTEAVEKVFFMVLFAGEVLRDKISKICSYFGASLYMFPEDPSEYIAMVAEVQRRLAESDEILAKGEAVMSELLGRILTVFGTYHFVVQKEKMIYDMLNMCEFDLKRHVFVAEGWVPTREYDQLVATMAAVTKECHLDTRPILNKLNSRLTPPTHIPMTNFTSGFQALVNTYGTPRYREVNPGAFCCIFFPFLFGIMFGDFGHGTLLTLFGMFLVSKEKEWGTGAGLNDMVGMCYGGRYIILLNGIFGAYVGFLYNEAFAFPMNWFGGSRWHLAEDPSVGCAAHPDPAALPPVCSMDSPYPVGIDPIWHYTANKITFFNSFKMKISIIVGVIQMTVGICLSLLNHIEYGDYKRIFFEYLPEMIFFEGIFGYLVFTIFYKWSVDWSGNVGVPGNPGPQAAPSLLTLLINMFMSPTTPISVPLYGIECYTSCSTAQQHGACDVSTIAGACPIACHTGVVDGEDKLTAAGPGVNEFKMCFSDTQLNVQFALLIAAFASVPFLLFPIPFIELAQHNANMAEKAKYEQLDSKEGKDQDDADDGHGDFSFGDAFIHQAIHTIEFVLGSISNTASYLRLWALSLAHSQLAELFKDMILRDAGLNSGLPAPFSGMAAWFALTAWAIISVVVLMVMENLSSFLHALRLQWVEFQNKFFRGDGHKYSPFTFESINAVDESE</sequence>
<gene>
    <name evidence="11" type="ORF">Ctob_001845</name>
</gene>
<evidence type="ECO:0000256" key="5">
    <source>
        <dbReference type="ARBA" id="ARBA00022781"/>
    </source>
</evidence>
<dbReference type="InterPro" id="IPR002490">
    <property type="entry name" value="V-ATPase_116kDa_su"/>
</dbReference>
<evidence type="ECO:0000313" key="11">
    <source>
        <dbReference type="EMBL" id="KOO21920.1"/>
    </source>
</evidence>
<dbReference type="GO" id="GO:0000220">
    <property type="term" value="C:vacuolar proton-transporting V-type ATPase, V0 domain"/>
    <property type="evidence" value="ECO:0007669"/>
    <property type="project" value="InterPro"/>
</dbReference>
<keyword evidence="6 9" id="KW-1133">Transmembrane helix</keyword>
<feature type="transmembrane region" description="Helical" evidence="9">
    <location>
        <begin position="459"/>
        <end position="478"/>
    </location>
</feature>
<name>A0A0M0J619_9EUKA</name>
<dbReference type="InterPro" id="IPR026028">
    <property type="entry name" value="V-type_ATPase_116kDa_su_euka"/>
</dbReference>
<dbReference type="OrthoDB" id="10264220at2759"/>
<keyword evidence="8 9" id="KW-0472">Membrane</keyword>
<dbReference type="Proteomes" id="UP000037460">
    <property type="component" value="Unassembled WGS sequence"/>
</dbReference>
<evidence type="ECO:0000256" key="3">
    <source>
        <dbReference type="ARBA" id="ARBA00022448"/>
    </source>
</evidence>
<evidence type="ECO:0000256" key="10">
    <source>
        <dbReference type="SAM" id="Coils"/>
    </source>
</evidence>
<accession>A0A0M0J619</accession>
<keyword evidence="12" id="KW-1185">Reference proteome</keyword>
<proteinExistence type="inferred from homology"/>
<feature type="coiled-coil region" evidence="10">
    <location>
        <begin position="92"/>
        <end position="119"/>
    </location>
</feature>
<dbReference type="Pfam" id="PF01496">
    <property type="entry name" value="V_ATPase_I"/>
    <property type="match status" value="1"/>
</dbReference>
<comment type="subcellular location">
    <subcellularLocation>
        <location evidence="1">Membrane</location>
        <topology evidence="1">Multi-pass membrane protein</topology>
    </subcellularLocation>
</comment>
<evidence type="ECO:0000256" key="8">
    <source>
        <dbReference type="ARBA" id="ARBA00023136"/>
    </source>
</evidence>
<evidence type="ECO:0000256" key="6">
    <source>
        <dbReference type="ARBA" id="ARBA00022989"/>
    </source>
</evidence>
<organism evidence="11 12">
    <name type="scientific">Chrysochromulina tobinii</name>
    <dbReference type="NCBI Taxonomy" id="1460289"/>
    <lineage>
        <taxon>Eukaryota</taxon>
        <taxon>Haptista</taxon>
        <taxon>Haptophyta</taxon>
        <taxon>Prymnesiophyceae</taxon>
        <taxon>Prymnesiales</taxon>
        <taxon>Chrysochromulinaceae</taxon>
        <taxon>Chrysochromulina</taxon>
    </lineage>
</organism>
<dbReference type="PIRSF" id="PIRSF001293">
    <property type="entry name" value="ATP6V0A1"/>
    <property type="match status" value="1"/>
</dbReference>
<dbReference type="GO" id="GO:0046961">
    <property type="term" value="F:proton-transporting ATPase activity, rotational mechanism"/>
    <property type="evidence" value="ECO:0007669"/>
    <property type="project" value="InterPro"/>
</dbReference>
<dbReference type="GO" id="GO:0007035">
    <property type="term" value="P:vacuolar acidification"/>
    <property type="evidence" value="ECO:0007669"/>
    <property type="project" value="TreeGrafter"/>
</dbReference>
<feature type="transmembrane region" description="Helical" evidence="9">
    <location>
        <begin position="411"/>
        <end position="438"/>
    </location>
</feature>
<feature type="transmembrane region" description="Helical" evidence="9">
    <location>
        <begin position="621"/>
        <end position="642"/>
    </location>
</feature>
<dbReference type="PANTHER" id="PTHR11629">
    <property type="entry name" value="VACUOLAR PROTON ATPASES"/>
    <property type="match status" value="1"/>
</dbReference>
<dbReference type="EMBL" id="JWZX01003323">
    <property type="protein sequence ID" value="KOO21920.1"/>
    <property type="molecule type" value="Genomic_DNA"/>
</dbReference>
<evidence type="ECO:0000256" key="1">
    <source>
        <dbReference type="ARBA" id="ARBA00004141"/>
    </source>
</evidence>
<protein>
    <recommendedName>
        <fullName evidence="9">V-type proton ATPase subunit a</fullName>
    </recommendedName>
</protein>
<keyword evidence="5 9" id="KW-0375">Hydrogen ion transport</keyword>
<dbReference type="AlphaFoldDB" id="A0A0M0J619"/>
<comment type="caution">
    <text evidence="11">The sequence shown here is derived from an EMBL/GenBank/DDBJ whole genome shotgun (WGS) entry which is preliminary data.</text>
</comment>
<evidence type="ECO:0000313" key="12">
    <source>
        <dbReference type="Proteomes" id="UP000037460"/>
    </source>
</evidence>
<reference evidence="12" key="1">
    <citation type="journal article" date="2015" name="PLoS Genet.">
        <title>Genome Sequence and Transcriptome Analyses of Chrysochromulina tobin: Metabolic Tools for Enhanced Algal Fitness in the Prominent Order Prymnesiales (Haptophyceae).</title>
        <authorList>
            <person name="Hovde B.T."/>
            <person name="Deodato C.R."/>
            <person name="Hunsperger H.M."/>
            <person name="Ryken S.A."/>
            <person name="Yost W."/>
            <person name="Jha R.K."/>
            <person name="Patterson J."/>
            <person name="Monnat R.J. Jr."/>
            <person name="Barlow S.B."/>
            <person name="Starkenburg S.R."/>
            <person name="Cattolico R.A."/>
        </authorList>
    </citation>
    <scope>NUCLEOTIDE SEQUENCE</scope>
    <source>
        <strain evidence="12">CCMP291</strain>
    </source>
</reference>
<evidence type="ECO:0000256" key="4">
    <source>
        <dbReference type="ARBA" id="ARBA00022692"/>
    </source>
</evidence>
<keyword evidence="7 9" id="KW-0406">Ion transport</keyword>
<comment type="similarity">
    <text evidence="2 9">Belongs to the V-ATPase 116 kDa subunit family.</text>
</comment>
<evidence type="ECO:0000256" key="7">
    <source>
        <dbReference type="ARBA" id="ARBA00023065"/>
    </source>
</evidence>
<feature type="transmembrane region" description="Helical" evidence="9">
    <location>
        <begin position="707"/>
        <end position="729"/>
    </location>
</feature>
<dbReference type="GO" id="GO:0051117">
    <property type="term" value="F:ATPase binding"/>
    <property type="evidence" value="ECO:0007669"/>
    <property type="project" value="TreeGrafter"/>
</dbReference>
<feature type="transmembrane region" description="Helical" evidence="9">
    <location>
        <begin position="830"/>
        <end position="850"/>
    </location>
</feature>
<feature type="transmembrane region" description="Helical" evidence="9">
    <location>
        <begin position="548"/>
        <end position="569"/>
    </location>
</feature>
<feature type="transmembrane region" description="Helical" evidence="9">
    <location>
        <begin position="581"/>
        <end position="601"/>
    </location>
</feature>
<evidence type="ECO:0000256" key="2">
    <source>
        <dbReference type="ARBA" id="ARBA00009904"/>
    </source>
</evidence>
<keyword evidence="10" id="KW-0175">Coiled coil</keyword>
<comment type="function">
    <text evidence="9">Essential component of the vacuolar proton pump (V-ATPase), a multimeric enzyme that catalyzes the translocation of protons across the membranes. Required for assembly and activity of the V-ATPase.</text>
</comment>
<keyword evidence="4 9" id="KW-0812">Transmembrane</keyword>
<keyword evidence="3 9" id="KW-0813">Transport</keyword>
<dbReference type="PANTHER" id="PTHR11629:SF63">
    <property type="entry name" value="V-TYPE PROTON ATPASE SUBUNIT A"/>
    <property type="match status" value="1"/>
</dbReference>
<evidence type="ECO:0000256" key="9">
    <source>
        <dbReference type="RuleBase" id="RU361189"/>
    </source>
</evidence>